<dbReference type="InterPro" id="IPR011042">
    <property type="entry name" value="6-blade_b-propeller_TolB-like"/>
</dbReference>
<name>A0A3D9L4A1_MARFU</name>
<dbReference type="SUPFAM" id="SSF69322">
    <property type="entry name" value="Tricorn protease domain 2"/>
    <property type="match status" value="1"/>
</dbReference>
<organism evidence="1 2">
    <name type="scientific">Marinoscillum furvescens DSM 4134</name>
    <dbReference type="NCBI Taxonomy" id="1122208"/>
    <lineage>
        <taxon>Bacteria</taxon>
        <taxon>Pseudomonadati</taxon>
        <taxon>Bacteroidota</taxon>
        <taxon>Cytophagia</taxon>
        <taxon>Cytophagales</taxon>
        <taxon>Reichenbachiellaceae</taxon>
        <taxon>Marinoscillum</taxon>
    </lineage>
</organism>
<accession>A0A3D9L4A1</accession>
<keyword evidence="2" id="KW-1185">Reference proteome</keyword>
<protein>
    <submittedName>
        <fullName evidence="1">6-bladed beta-propeller protein</fullName>
    </submittedName>
</protein>
<sequence>MNLFNNFKTALLLLIISVSSCNVRTENDAYQKIPLVQNGSFLVSDFVFSIEHVQLQLSHESMVGNIDKLKVHDNKFFVLDREIAQALFVFDITGEFLFKLGQFGNGPGEFSEVTTFCLDESGRIYVYDADSYQLSIFNEKGRFERSLKFDFHAIDIEILRDEIYFYTGYAETVHGKYNIIRSNLDGDIVSKDFPFSTPVYFESSWNLHKIGDNSLRLVQSLDSKLHSFEAEGSEISYQLDFVGESMNLTDSTYDVMNLEEQLNKHSRVLDSYVENTNYLYFLFFDAYETLSCFYDKVSRELRVGALRNDLEWVPFSPMVFADHNKLVGTVMAQDIIRTRQYFESSGVEYKDEKNVFDHYFQNVKIDSNPILTIYHLRENIKQKLDNK</sequence>
<gene>
    <name evidence="1" type="ORF">C7460_11073</name>
</gene>
<dbReference type="Proteomes" id="UP000256779">
    <property type="component" value="Unassembled WGS sequence"/>
</dbReference>
<dbReference type="RefSeq" id="WP_115868357.1">
    <property type="nucleotide sequence ID" value="NZ_QREG01000010.1"/>
</dbReference>
<dbReference type="Gene3D" id="2.120.10.30">
    <property type="entry name" value="TolB, C-terminal domain"/>
    <property type="match status" value="1"/>
</dbReference>
<comment type="caution">
    <text evidence="1">The sequence shown here is derived from an EMBL/GenBank/DDBJ whole genome shotgun (WGS) entry which is preliminary data.</text>
</comment>
<dbReference type="Pfam" id="PF17170">
    <property type="entry name" value="DUF5128"/>
    <property type="match status" value="1"/>
</dbReference>
<dbReference type="AlphaFoldDB" id="A0A3D9L4A1"/>
<dbReference type="OrthoDB" id="964296at2"/>
<proteinExistence type="predicted"/>
<evidence type="ECO:0000313" key="2">
    <source>
        <dbReference type="Proteomes" id="UP000256779"/>
    </source>
</evidence>
<reference evidence="1 2" key="1">
    <citation type="submission" date="2018-07" db="EMBL/GenBank/DDBJ databases">
        <title>Genomic Encyclopedia of Type Strains, Phase IV (KMG-IV): sequencing the most valuable type-strain genomes for metagenomic binning, comparative biology and taxonomic classification.</title>
        <authorList>
            <person name="Goeker M."/>
        </authorList>
    </citation>
    <scope>NUCLEOTIDE SEQUENCE [LARGE SCALE GENOMIC DNA]</scope>
    <source>
        <strain evidence="1 2">DSM 4134</strain>
    </source>
</reference>
<evidence type="ECO:0000313" key="1">
    <source>
        <dbReference type="EMBL" id="RED98401.1"/>
    </source>
</evidence>
<dbReference type="EMBL" id="QREG01000010">
    <property type="protein sequence ID" value="RED98401.1"/>
    <property type="molecule type" value="Genomic_DNA"/>
</dbReference>